<name>A0A165LPK1_9APHY</name>
<dbReference type="EMBL" id="KV429121">
    <property type="protein sequence ID" value="KZT64691.1"/>
    <property type="molecule type" value="Genomic_DNA"/>
</dbReference>
<protein>
    <submittedName>
        <fullName evidence="2">Uncharacterized protein</fullName>
    </submittedName>
</protein>
<keyword evidence="3" id="KW-1185">Reference proteome</keyword>
<reference evidence="2 3" key="1">
    <citation type="journal article" date="2016" name="Mol. Biol. Evol.">
        <title>Comparative Genomics of Early-Diverging Mushroom-Forming Fungi Provides Insights into the Origins of Lignocellulose Decay Capabilities.</title>
        <authorList>
            <person name="Nagy L.G."/>
            <person name="Riley R."/>
            <person name="Tritt A."/>
            <person name="Adam C."/>
            <person name="Daum C."/>
            <person name="Floudas D."/>
            <person name="Sun H."/>
            <person name="Yadav J.S."/>
            <person name="Pangilinan J."/>
            <person name="Larsson K.H."/>
            <person name="Matsuura K."/>
            <person name="Barry K."/>
            <person name="Labutti K."/>
            <person name="Kuo R."/>
            <person name="Ohm R.A."/>
            <person name="Bhattacharya S.S."/>
            <person name="Shirouzu T."/>
            <person name="Yoshinaga Y."/>
            <person name="Martin F.M."/>
            <person name="Grigoriev I.V."/>
            <person name="Hibbett D.S."/>
        </authorList>
    </citation>
    <scope>NUCLEOTIDE SEQUENCE [LARGE SCALE GENOMIC DNA]</scope>
    <source>
        <strain evidence="2 3">L-15889</strain>
    </source>
</reference>
<sequence length="132" mass="14420">MVGQARPTSYRQRFVGARTHNCTGHEFCSRLRTWPACSLSRRPGVPRLQSINSQVVSEAQQAGHRDIESADALALRSPSGPSSSSWPTLHIAPMDAFFDISAPLPSEELETTQVLSDYDHSNGNASYSCTIT</sequence>
<dbReference type="AlphaFoldDB" id="A0A165LPK1"/>
<feature type="compositionally biased region" description="Low complexity" evidence="1">
    <location>
        <begin position="77"/>
        <end position="86"/>
    </location>
</feature>
<dbReference type="Proteomes" id="UP000076727">
    <property type="component" value="Unassembled WGS sequence"/>
</dbReference>
<dbReference type="OrthoDB" id="10543781at2759"/>
<proteinExistence type="predicted"/>
<evidence type="ECO:0000313" key="3">
    <source>
        <dbReference type="Proteomes" id="UP000076727"/>
    </source>
</evidence>
<organism evidence="2 3">
    <name type="scientific">Daedalea quercina L-15889</name>
    <dbReference type="NCBI Taxonomy" id="1314783"/>
    <lineage>
        <taxon>Eukaryota</taxon>
        <taxon>Fungi</taxon>
        <taxon>Dikarya</taxon>
        <taxon>Basidiomycota</taxon>
        <taxon>Agaricomycotina</taxon>
        <taxon>Agaricomycetes</taxon>
        <taxon>Polyporales</taxon>
        <taxon>Fomitopsis</taxon>
    </lineage>
</organism>
<accession>A0A165LPK1</accession>
<gene>
    <name evidence="2" type="ORF">DAEQUDRAFT_598779</name>
</gene>
<evidence type="ECO:0000313" key="2">
    <source>
        <dbReference type="EMBL" id="KZT64691.1"/>
    </source>
</evidence>
<feature type="region of interest" description="Disordered" evidence="1">
    <location>
        <begin position="56"/>
        <end position="86"/>
    </location>
</feature>
<evidence type="ECO:0000256" key="1">
    <source>
        <dbReference type="SAM" id="MobiDB-lite"/>
    </source>
</evidence>